<evidence type="ECO:0000256" key="1">
    <source>
        <dbReference type="SAM" id="SignalP"/>
    </source>
</evidence>
<evidence type="ECO:0000313" key="3">
    <source>
        <dbReference type="EMBL" id="KAB2817308.1"/>
    </source>
</evidence>
<dbReference type="InterPro" id="IPR036465">
    <property type="entry name" value="vWFA_dom_sf"/>
</dbReference>
<dbReference type="SUPFAM" id="SSF53300">
    <property type="entry name" value="vWA-like"/>
    <property type="match status" value="1"/>
</dbReference>
<dbReference type="EMBL" id="WBVQ01000001">
    <property type="protein sequence ID" value="KAB2817308.1"/>
    <property type="molecule type" value="Genomic_DNA"/>
</dbReference>
<protein>
    <submittedName>
        <fullName evidence="3">VWA domain-containing protein</fullName>
    </submittedName>
</protein>
<dbReference type="SMART" id="SM00327">
    <property type="entry name" value="VWA"/>
    <property type="match status" value="1"/>
</dbReference>
<feature type="domain" description="VWFA" evidence="2">
    <location>
        <begin position="33"/>
        <end position="226"/>
    </location>
</feature>
<reference evidence="3 4" key="1">
    <citation type="submission" date="2019-10" db="EMBL/GenBank/DDBJ databases">
        <title>Genome sequence of Phaeocystidibacter marisrubri JCM30614 (type strain).</title>
        <authorList>
            <person name="Bowman J.P."/>
        </authorList>
    </citation>
    <scope>NUCLEOTIDE SEQUENCE [LARGE SCALE GENOMIC DNA]</scope>
    <source>
        <strain evidence="3 4">JCM 30614</strain>
    </source>
</reference>
<dbReference type="InterPro" id="IPR002035">
    <property type="entry name" value="VWF_A"/>
</dbReference>
<accession>A0A6L3ZIA6</accession>
<dbReference type="Pfam" id="PF00092">
    <property type="entry name" value="VWA"/>
    <property type="match status" value="1"/>
</dbReference>
<proteinExistence type="predicted"/>
<dbReference type="RefSeq" id="WP_151691879.1">
    <property type="nucleotide sequence ID" value="NZ_BMGX01000002.1"/>
</dbReference>
<comment type="caution">
    <text evidence="3">The sequence shown here is derived from an EMBL/GenBank/DDBJ whole genome shotgun (WGS) entry which is preliminary data.</text>
</comment>
<keyword evidence="4" id="KW-1185">Reference proteome</keyword>
<keyword evidence="1" id="KW-0732">Signal</keyword>
<dbReference type="PROSITE" id="PS50234">
    <property type="entry name" value="VWFA"/>
    <property type="match status" value="1"/>
</dbReference>
<feature type="signal peptide" evidence="1">
    <location>
        <begin position="1"/>
        <end position="24"/>
    </location>
</feature>
<evidence type="ECO:0000313" key="4">
    <source>
        <dbReference type="Proteomes" id="UP000484164"/>
    </source>
</evidence>
<gene>
    <name evidence="3" type="ORF">F8C82_02645</name>
</gene>
<name>A0A6L3ZIA6_9FLAO</name>
<sequence length="461" mass="51522">MHRAQFRHIFLTLLFLGMGFGVHAQNDNPPTTRILFIFDGSGSMHGRWESDKKITVAQRLMTQMLDSLNSLRIENFQLGLRVYGHTKPSPPQDCNDTHLEVPFADNNFNRIKRTLRSIIPKGTTPIARSLERAASDFPPCDNCRDIIILITDGIEECDGDPCAVSRMLQSRGIILKPFVIGIGLDMEFRETFECVGNYYDAADENTFREVLGVVISQALNNTTAQINLIDDNGSASETDVPITLYNHTSGKLEESFVHTMNFRGYPDTIYLDPLVTYDMVVHTIPPVRTDSIRIVAGRHNHVGAKAGQGSLELRMGSPRNNDMPITIVRKHNTMATVNTQRFNTEQKYLTGIYDLEILTLPRIYQNGVRIDQSTSTRVAIPTPGTVTFQTIAPGPGAIFVMRGDELEWVVDLDPTSSRQSFALQPGNYKVIFRVQSAQNTSYSKTESFTVSTGNSTIVKIQ</sequence>
<dbReference type="Gene3D" id="3.40.50.410">
    <property type="entry name" value="von Willebrand factor, type A domain"/>
    <property type="match status" value="1"/>
</dbReference>
<evidence type="ECO:0000259" key="2">
    <source>
        <dbReference type="PROSITE" id="PS50234"/>
    </source>
</evidence>
<dbReference type="Proteomes" id="UP000484164">
    <property type="component" value="Unassembled WGS sequence"/>
</dbReference>
<dbReference type="AlphaFoldDB" id="A0A6L3ZIA6"/>
<feature type="chain" id="PRO_5026745072" evidence="1">
    <location>
        <begin position="25"/>
        <end position="461"/>
    </location>
</feature>
<dbReference type="OrthoDB" id="5348860at2"/>
<organism evidence="3 4">
    <name type="scientific">Phaeocystidibacter marisrubri</name>
    <dbReference type="NCBI Taxonomy" id="1577780"/>
    <lineage>
        <taxon>Bacteria</taxon>
        <taxon>Pseudomonadati</taxon>
        <taxon>Bacteroidota</taxon>
        <taxon>Flavobacteriia</taxon>
        <taxon>Flavobacteriales</taxon>
        <taxon>Phaeocystidibacteraceae</taxon>
        <taxon>Phaeocystidibacter</taxon>
    </lineage>
</organism>